<keyword evidence="3" id="KW-1185">Reference proteome</keyword>
<dbReference type="CDD" id="cd00531">
    <property type="entry name" value="NTF2_like"/>
    <property type="match status" value="1"/>
</dbReference>
<evidence type="ECO:0000313" key="2">
    <source>
        <dbReference type="EMBL" id="WAS90317.1"/>
    </source>
</evidence>
<feature type="domain" description="SnoaL-like" evidence="1">
    <location>
        <begin position="28"/>
        <end position="168"/>
    </location>
</feature>
<name>A0ABY7GTP2_9BACT</name>
<gene>
    <name evidence="2" type="ORF">O0S08_29360</name>
</gene>
<accession>A0ABY7GTP2</accession>
<sequence>MVAVTCLSTVAITPIADAKKGGEDAGKRLSDRAEITQLTYCYAEATDAIGRGDFATGKQTYKECFTPNADIKAYFPGEDPNGPPGVSAIGPEAYAVAVKGVFESAGYVSTQHLIGNVRIDLDGNHGTMTSYLSATHVLDPDGTIEVAHGTYFDTVVRTPQGWKIATRKLILLTFVRLEAPAP</sequence>
<evidence type="ECO:0000259" key="1">
    <source>
        <dbReference type="Pfam" id="PF13577"/>
    </source>
</evidence>
<proteinExistence type="predicted"/>
<reference evidence="2" key="1">
    <citation type="submission" date="2022-11" db="EMBL/GenBank/DDBJ databases">
        <title>Minimal conservation of predation-associated metabolite biosynthetic gene clusters underscores biosynthetic potential of Myxococcota including descriptions for ten novel species: Archangium lansinium sp. nov., Myxococcus landrumus sp. nov., Nannocystis bai.</title>
        <authorList>
            <person name="Ahearne A."/>
            <person name="Stevens C."/>
            <person name="Dowd S."/>
        </authorList>
    </citation>
    <scope>NUCLEOTIDE SEQUENCE</scope>
    <source>
        <strain evidence="2">Fl3</strain>
    </source>
</reference>
<dbReference type="Pfam" id="PF13577">
    <property type="entry name" value="SnoaL_4"/>
    <property type="match status" value="1"/>
</dbReference>
<evidence type="ECO:0000313" key="3">
    <source>
        <dbReference type="Proteomes" id="UP001164459"/>
    </source>
</evidence>
<protein>
    <submittedName>
        <fullName evidence="2">Nuclear transport factor 2 family protein</fullName>
    </submittedName>
</protein>
<dbReference type="InterPro" id="IPR032710">
    <property type="entry name" value="NTF2-like_dom_sf"/>
</dbReference>
<dbReference type="Gene3D" id="3.10.450.50">
    <property type="match status" value="1"/>
</dbReference>
<dbReference type="InterPro" id="IPR037401">
    <property type="entry name" value="SnoaL-like"/>
</dbReference>
<dbReference type="RefSeq" id="WP_269032647.1">
    <property type="nucleotide sequence ID" value="NZ_CP114040.1"/>
</dbReference>
<organism evidence="2 3">
    <name type="scientific">Nannocystis punicea</name>
    <dbReference type="NCBI Taxonomy" id="2995304"/>
    <lineage>
        <taxon>Bacteria</taxon>
        <taxon>Pseudomonadati</taxon>
        <taxon>Myxococcota</taxon>
        <taxon>Polyangia</taxon>
        <taxon>Nannocystales</taxon>
        <taxon>Nannocystaceae</taxon>
        <taxon>Nannocystis</taxon>
    </lineage>
</organism>
<dbReference type="SUPFAM" id="SSF54427">
    <property type="entry name" value="NTF2-like"/>
    <property type="match status" value="1"/>
</dbReference>
<dbReference type="EMBL" id="CP114040">
    <property type="protein sequence ID" value="WAS90317.1"/>
    <property type="molecule type" value="Genomic_DNA"/>
</dbReference>
<dbReference type="Proteomes" id="UP001164459">
    <property type="component" value="Chromosome"/>
</dbReference>